<sequence>MAITIPSGRPNWRFMRYVRPPTRDSKLEPLYPLRPATRPVRLGIDVGTIAEPPEEGYITGFLTRDEIEVHLLIPAATEAPSGWTELLDEPPCHTVNFTNVADAGKFCDAAEFSVSTARGESYRAWSKARFFAAYQQLDEHDAPDGLPPLTLDQRHRAAAYAAAAGAVGIDAIVTTAPTAGRTDVADNDVVVSVTPDAAVPLIGHYLRVTSNPVVTVERGMLVGGGSWETTESTATIVNLYDWGTVSGLPYFDAASMFAAAAKGGPEAAEAFTSVRIRLRRAARAFDDLLAALSNPLDGKRNEDVAEATAEAFDRELLYLAAVFDIFGRAYQAMVDPSVDRKKARGSLDSRTFIDKEVRTQYDQSLLGDVTRLRVYAWLCKQLRNHIHDGVLAVDTHPGRSYGNTMNVALNLSVIPELALGADNEMTQHHYDALGVWQTEPVSPFTGSSMVADLATTGFTLIRAALEYIEAFTKLIVRNKPANAPSSSAFLGCVQARPGEVEPAPPKRAVFYQALFGLHPDSV</sequence>
<dbReference type="RefSeq" id="WP_224097130.1">
    <property type="nucleotide sequence ID" value="NZ_BDMW01000076.1"/>
</dbReference>
<evidence type="ECO:0000313" key="2">
    <source>
        <dbReference type="EMBL" id="AIL92514.1"/>
    </source>
</evidence>
<accession>A0A088DHF5</accession>
<proteinExistence type="predicted"/>
<dbReference type="AlphaFoldDB" id="A0A088DHF5"/>
<reference evidence="1" key="1">
    <citation type="journal article" date="2014" name="FEBS Lett.">
        <title>Identification and comparative analysis of a genomic island in Mycobacterium avium subsp. hominissuis.</title>
        <authorList>
            <person name="Lahiri A."/>
            <person name="Sanchini A."/>
            <person name="Semmler T."/>
            <person name="Schafer H."/>
            <person name="Lewin A."/>
        </authorList>
    </citation>
    <scope>NUCLEOTIDE SEQUENCE</scope>
    <source>
        <strain evidence="2">27-1</strain>
        <strain evidence="1">2721</strain>
    </source>
</reference>
<protein>
    <submittedName>
        <fullName evidence="1">Uncharacterized protein</fullName>
    </submittedName>
</protein>
<dbReference type="EMBL" id="KM206567">
    <property type="protein sequence ID" value="AIL92514.1"/>
    <property type="molecule type" value="Genomic_DNA"/>
</dbReference>
<evidence type="ECO:0000313" key="1">
    <source>
        <dbReference type="EMBL" id="AIL92427.1"/>
    </source>
</evidence>
<dbReference type="EMBL" id="KM105871">
    <property type="protein sequence ID" value="AIL92427.1"/>
    <property type="molecule type" value="Genomic_DNA"/>
</dbReference>
<organism evidence="1">
    <name type="scientific">Mycobacterium avium subsp. hominissuis</name>
    <dbReference type="NCBI Taxonomy" id="439334"/>
    <lineage>
        <taxon>Bacteria</taxon>
        <taxon>Bacillati</taxon>
        <taxon>Actinomycetota</taxon>
        <taxon>Actinomycetes</taxon>
        <taxon>Mycobacteriales</taxon>
        <taxon>Mycobacteriaceae</taxon>
        <taxon>Mycobacterium</taxon>
        <taxon>Mycobacterium avium complex (MAC)</taxon>
    </lineage>
</organism>
<name>A0A088DHF5_MYCAV</name>